<keyword evidence="6 14" id="KW-0812">Transmembrane</keyword>
<dbReference type="Gene3D" id="1.10.510.10">
    <property type="entry name" value="Transferase(Phosphotransferase) domain 1"/>
    <property type="match status" value="1"/>
</dbReference>
<dbReference type="PATRIC" id="fig|280871.6.peg.3202"/>
<dbReference type="GO" id="GO:0005524">
    <property type="term" value="F:ATP binding"/>
    <property type="evidence" value="ECO:0007669"/>
    <property type="project" value="UniProtKB-UniRule"/>
</dbReference>
<keyword evidence="5" id="KW-0808">Transferase</keyword>
<dbReference type="GO" id="GO:0004674">
    <property type="term" value="F:protein serine/threonine kinase activity"/>
    <property type="evidence" value="ECO:0007669"/>
    <property type="project" value="UniProtKB-KW"/>
</dbReference>
<dbReference type="PANTHER" id="PTHR43289">
    <property type="entry name" value="MITOGEN-ACTIVATED PROTEIN KINASE KINASE KINASE 20-RELATED"/>
    <property type="match status" value="1"/>
</dbReference>
<dbReference type="Pfam" id="PF00497">
    <property type="entry name" value="SBP_bac_3"/>
    <property type="match status" value="1"/>
</dbReference>
<dbReference type="RefSeq" id="WP_043986257.1">
    <property type="nucleotide sequence ID" value="NZ_JXST01000020.1"/>
</dbReference>
<evidence type="ECO:0000256" key="10">
    <source>
        <dbReference type="ARBA" id="ARBA00022989"/>
    </source>
</evidence>
<feature type="transmembrane region" description="Helical" evidence="14">
    <location>
        <begin position="305"/>
        <end position="326"/>
    </location>
</feature>
<keyword evidence="3" id="KW-1003">Cell membrane</keyword>
<evidence type="ECO:0000256" key="6">
    <source>
        <dbReference type="ARBA" id="ARBA00022692"/>
    </source>
</evidence>
<evidence type="ECO:0000256" key="5">
    <source>
        <dbReference type="ARBA" id="ARBA00022679"/>
    </source>
</evidence>
<evidence type="ECO:0000313" key="17">
    <source>
        <dbReference type="Proteomes" id="UP000032221"/>
    </source>
</evidence>
<feature type="binding site" evidence="12">
    <location>
        <position position="38"/>
    </location>
    <ligand>
        <name>ATP</name>
        <dbReference type="ChEBI" id="CHEBI:30616"/>
    </ligand>
</feature>
<dbReference type="FunFam" id="1.10.510.10:FF:000021">
    <property type="entry name" value="Serine/threonine protein kinase"/>
    <property type="match status" value="1"/>
</dbReference>
<dbReference type="SUPFAM" id="SSF56112">
    <property type="entry name" value="Protein kinase-like (PK-like)"/>
    <property type="match status" value="1"/>
</dbReference>
<evidence type="ECO:0000256" key="1">
    <source>
        <dbReference type="ARBA" id="ARBA00004162"/>
    </source>
</evidence>
<keyword evidence="4" id="KW-0723">Serine/threonine-protein kinase</keyword>
<sequence length="592" mass="62628">MEPTRFGQYELRELIGRGGMGEVYVAYDTNTQRTVALKVLPPHLAKDPVFQERFKRESQAAAGLNEPHVVPIHGFGEIDNQLYLDMRLIEGRTLAEILADTEHRPSPEFSVGVIEQIAAALDAAHATGLIHRDIKPSNILVTDHDFAYLIDFGLARTAGEHGLTTAGSTLGTLAYMAPERFEGGQADPRSDIYALTCVLYECLTGKRPYPADSLEHQIAGHISAPAPKPSDVDRRLAAFDDVIAEGMAKKPGKRYQHAGELAADARAALSAQGRVSGRTGRTGPRTGSGRHAVQTTEPKRRTRRVVIAVGAVIVLAAGAGTAWLYWSRQYEVGPSGSVPSIAAKVPADLKDSGRLVVGVNIPYAPNEFKGPDGKFTGFDVDLITAVSRVLGLEPEFREIGISKIVASVRDGVISVGASSTTDTKQREKSADFVTYFKAGVLWARRAGSSVDPSAACGLRVGVHLGSVEETDHLPARSAACVAAGVAPIEIVPIAGQDGVTAALLAGTVDAMAADSPVTGYAIKLSGGKLEAAGGIVDAQPYGWPVPKGSSLASALQAALKHLMQTGEYRQIATKWGVEMGVVDKPVINGALR</sequence>
<dbReference type="SMART" id="SM00220">
    <property type="entry name" value="S_TKc"/>
    <property type="match status" value="1"/>
</dbReference>
<evidence type="ECO:0000256" key="8">
    <source>
        <dbReference type="ARBA" id="ARBA00022777"/>
    </source>
</evidence>
<dbReference type="InterPro" id="IPR011009">
    <property type="entry name" value="Kinase-like_dom_sf"/>
</dbReference>
<dbReference type="GO" id="GO:0080090">
    <property type="term" value="P:regulation of primary metabolic process"/>
    <property type="evidence" value="ECO:0007669"/>
    <property type="project" value="UniProtKB-ARBA"/>
</dbReference>
<dbReference type="PROSITE" id="PS00108">
    <property type="entry name" value="PROTEIN_KINASE_ST"/>
    <property type="match status" value="1"/>
</dbReference>
<evidence type="ECO:0000256" key="9">
    <source>
        <dbReference type="ARBA" id="ARBA00022840"/>
    </source>
</evidence>
<keyword evidence="9 12" id="KW-0067">ATP-binding</keyword>
<dbReference type="InterPro" id="IPR008271">
    <property type="entry name" value="Ser/Thr_kinase_AS"/>
</dbReference>
<feature type="region of interest" description="Disordered" evidence="13">
    <location>
        <begin position="272"/>
        <end position="299"/>
    </location>
</feature>
<dbReference type="Pfam" id="PF00069">
    <property type="entry name" value="Pkinase"/>
    <property type="match status" value="1"/>
</dbReference>
<dbReference type="GO" id="GO:0005886">
    <property type="term" value="C:plasma membrane"/>
    <property type="evidence" value="ECO:0007669"/>
    <property type="project" value="UniProtKB-SubCell"/>
</dbReference>
<dbReference type="CDD" id="cd14014">
    <property type="entry name" value="STKc_PknB_like"/>
    <property type="match status" value="1"/>
</dbReference>
<evidence type="ECO:0000256" key="14">
    <source>
        <dbReference type="SAM" id="Phobius"/>
    </source>
</evidence>
<evidence type="ECO:0000313" key="16">
    <source>
        <dbReference type="EMBL" id="KIU16099.1"/>
    </source>
</evidence>
<keyword evidence="17" id="KW-1185">Reference proteome</keyword>
<dbReference type="PANTHER" id="PTHR43289:SF6">
    <property type="entry name" value="SERINE_THREONINE-PROTEIN KINASE NEKL-3"/>
    <property type="match status" value="1"/>
</dbReference>
<reference evidence="16 17" key="1">
    <citation type="submission" date="2015-01" db="EMBL/GenBank/DDBJ databases">
        <title>Genome sequence of Mycobacterium llatzerense and Mycobacterium immunogenum recovered from brain abscess.</title>
        <authorList>
            <person name="Greninger A.L."/>
            <person name="Langelier C."/>
            <person name="Cunningham G."/>
            <person name="Chiu C.Y."/>
            <person name="Miller S."/>
        </authorList>
    </citation>
    <scope>NUCLEOTIDE SEQUENCE [LARGE SCALE GENOMIC DNA]</scope>
    <source>
        <strain evidence="16 17">CLUC14</strain>
    </source>
</reference>
<keyword evidence="7 12" id="KW-0547">Nucleotide-binding</keyword>
<evidence type="ECO:0000259" key="15">
    <source>
        <dbReference type="PROSITE" id="PS50011"/>
    </source>
</evidence>
<dbReference type="InterPro" id="IPR001638">
    <property type="entry name" value="Solute-binding_3/MltF_N"/>
</dbReference>
<evidence type="ECO:0000256" key="2">
    <source>
        <dbReference type="ARBA" id="ARBA00012513"/>
    </source>
</evidence>
<comment type="caution">
    <text evidence="16">The sequence shown here is derived from an EMBL/GenBank/DDBJ whole genome shotgun (WGS) entry which is preliminary data.</text>
</comment>
<evidence type="ECO:0000256" key="11">
    <source>
        <dbReference type="ARBA" id="ARBA00023136"/>
    </source>
</evidence>
<dbReference type="PROSITE" id="PS50011">
    <property type="entry name" value="PROTEIN_KINASE_DOM"/>
    <property type="match status" value="1"/>
</dbReference>
<dbReference type="SMART" id="SM00062">
    <property type="entry name" value="PBPb"/>
    <property type="match status" value="1"/>
</dbReference>
<evidence type="ECO:0000256" key="3">
    <source>
        <dbReference type="ARBA" id="ARBA00022475"/>
    </source>
</evidence>
<dbReference type="Proteomes" id="UP000032221">
    <property type="component" value="Unassembled WGS sequence"/>
</dbReference>
<dbReference type="AlphaFoldDB" id="A0A0D1JU82"/>
<dbReference type="EC" id="2.7.11.1" evidence="2"/>
<comment type="subcellular location">
    <subcellularLocation>
        <location evidence="1">Cell membrane</location>
        <topology evidence="1">Single-pass membrane protein</topology>
    </subcellularLocation>
</comment>
<feature type="domain" description="Protein kinase" evidence="15">
    <location>
        <begin position="9"/>
        <end position="269"/>
    </location>
</feature>
<name>A0A0D1JU82_9MYCO</name>
<evidence type="ECO:0000256" key="4">
    <source>
        <dbReference type="ARBA" id="ARBA00022527"/>
    </source>
</evidence>
<keyword evidence="8 16" id="KW-0418">Kinase</keyword>
<feature type="compositionally biased region" description="Low complexity" evidence="13">
    <location>
        <begin position="272"/>
        <end position="290"/>
    </location>
</feature>
<keyword evidence="11 14" id="KW-0472">Membrane</keyword>
<organism evidence="16 17">
    <name type="scientific">Mycolicibacterium llatzerense</name>
    <dbReference type="NCBI Taxonomy" id="280871"/>
    <lineage>
        <taxon>Bacteria</taxon>
        <taxon>Bacillati</taxon>
        <taxon>Actinomycetota</taxon>
        <taxon>Actinomycetes</taxon>
        <taxon>Mycobacteriales</taxon>
        <taxon>Mycobacteriaceae</taxon>
        <taxon>Mycolicibacterium</taxon>
    </lineage>
</organism>
<dbReference type="InterPro" id="IPR000719">
    <property type="entry name" value="Prot_kinase_dom"/>
</dbReference>
<evidence type="ECO:0000256" key="13">
    <source>
        <dbReference type="SAM" id="MobiDB-lite"/>
    </source>
</evidence>
<accession>A0A0D1JU82</accession>
<dbReference type="CDD" id="cd01004">
    <property type="entry name" value="PBP2_MidA_like"/>
    <property type="match status" value="1"/>
</dbReference>
<gene>
    <name evidence="16" type="ORF">TL10_15445</name>
</gene>
<dbReference type="SUPFAM" id="SSF53850">
    <property type="entry name" value="Periplasmic binding protein-like II"/>
    <property type="match status" value="1"/>
</dbReference>
<proteinExistence type="predicted"/>
<keyword evidence="10 14" id="KW-1133">Transmembrane helix</keyword>
<dbReference type="InterPro" id="IPR017441">
    <property type="entry name" value="Protein_kinase_ATP_BS"/>
</dbReference>
<dbReference type="OrthoDB" id="9762169at2"/>
<dbReference type="PROSITE" id="PS00107">
    <property type="entry name" value="PROTEIN_KINASE_ATP"/>
    <property type="match status" value="1"/>
</dbReference>
<dbReference type="STRING" id="280871.TL10_15445"/>
<dbReference type="Gene3D" id="3.40.190.10">
    <property type="entry name" value="Periplasmic binding protein-like II"/>
    <property type="match status" value="2"/>
</dbReference>
<dbReference type="Gene3D" id="3.30.200.20">
    <property type="entry name" value="Phosphorylase Kinase, domain 1"/>
    <property type="match status" value="1"/>
</dbReference>
<dbReference type="EMBL" id="JXST01000020">
    <property type="protein sequence ID" value="KIU16099.1"/>
    <property type="molecule type" value="Genomic_DNA"/>
</dbReference>
<protein>
    <recommendedName>
        <fullName evidence="2">non-specific serine/threonine protein kinase</fullName>
        <ecNumber evidence="2">2.7.11.1</ecNumber>
    </recommendedName>
</protein>
<evidence type="ECO:0000256" key="12">
    <source>
        <dbReference type="PROSITE-ProRule" id="PRU10141"/>
    </source>
</evidence>
<evidence type="ECO:0000256" key="7">
    <source>
        <dbReference type="ARBA" id="ARBA00022741"/>
    </source>
</evidence>